<gene>
    <name evidence="2" type="ORF">HLPCO_001157</name>
</gene>
<dbReference type="FunCoup" id="U2DWZ5">
    <property type="interactions" value="32"/>
</dbReference>
<dbReference type="Proteomes" id="UP000005707">
    <property type="component" value="Unassembled WGS sequence"/>
</dbReference>
<dbReference type="InParanoid" id="U2DWZ5"/>
<evidence type="ECO:0000313" key="2">
    <source>
        <dbReference type="EMBL" id="ERJ12817.1"/>
    </source>
</evidence>
<feature type="transmembrane region" description="Helical" evidence="1">
    <location>
        <begin position="31"/>
        <end position="51"/>
    </location>
</feature>
<sequence length="121" mass="12743">MFPMVYLYSFLVAGIICVIGQLLVDRFKLTPGHVTVSFVVAGAALDTFMLYDKLVDFAGAGALVPITSFGHSLMHGAIAKSHEVDPGILGIGMGMFDITASGITAAILFGFLVAVFFKPKG</sequence>
<protein>
    <submittedName>
        <fullName evidence="2">Stage V sporulation protein AEB</fullName>
    </submittedName>
</protein>
<proteinExistence type="predicted"/>
<feature type="transmembrane region" description="Helical" evidence="1">
    <location>
        <begin position="6"/>
        <end position="24"/>
    </location>
</feature>
<reference evidence="2 3" key="1">
    <citation type="journal article" date="2011" name="J. Bacteriol.">
        <title>Genome sequence of Haloplasma contractile, an unusual contractile bacterium from a deep-sea anoxic brine lake.</title>
        <authorList>
            <person name="Antunes A."/>
            <person name="Alam I."/>
            <person name="El Dorry H."/>
            <person name="Siam R."/>
            <person name="Robertson A."/>
            <person name="Bajic V.B."/>
            <person name="Stingl U."/>
        </authorList>
    </citation>
    <scope>NUCLEOTIDE SEQUENCE [LARGE SCALE GENOMIC DNA]</scope>
    <source>
        <strain evidence="2 3">SSD-17B</strain>
    </source>
</reference>
<dbReference type="InterPro" id="IPR014204">
    <property type="entry name" value="Spore_V_AE"/>
</dbReference>
<evidence type="ECO:0000256" key="1">
    <source>
        <dbReference type="SAM" id="Phobius"/>
    </source>
</evidence>
<organism evidence="2 3">
    <name type="scientific">Haloplasma contractile SSD-17B</name>
    <dbReference type="NCBI Taxonomy" id="1033810"/>
    <lineage>
        <taxon>Bacteria</taxon>
        <taxon>Bacillati</taxon>
        <taxon>Mycoplasmatota</taxon>
        <taxon>Mollicutes</taxon>
        <taxon>Haloplasmatales</taxon>
        <taxon>Haloplasmataceae</taxon>
        <taxon>Haloplasma</taxon>
    </lineage>
</organism>
<keyword evidence="1" id="KW-0472">Membrane</keyword>
<feature type="transmembrane region" description="Helical" evidence="1">
    <location>
        <begin position="57"/>
        <end position="79"/>
    </location>
</feature>
<reference evidence="2 3" key="2">
    <citation type="journal article" date="2013" name="PLoS ONE">
        <title>INDIGO - INtegrated Data Warehouse of MIcrobial GenOmes with Examples from the Red Sea Extremophiles.</title>
        <authorList>
            <person name="Alam I."/>
            <person name="Antunes A."/>
            <person name="Kamau A.A."/>
            <person name="Ba Alawi W."/>
            <person name="Kalkatawi M."/>
            <person name="Stingl U."/>
            <person name="Bajic V.B."/>
        </authorList>
    </citation>
    <scope>NUCLEOTIDE SEQUENCE [LARGE SCALE GENOMIC DNA]</scope>
    <source>
        <strain evidence="2 3">SSD-17B</strain>
    </source>
</reference>
<keyword evidence="1" id="KW-1133">Transmembrane helix</keyword>
<dbReference type="NCBIfam" id="TIGR02839">
    <property type="entry name" value="spore_V_AE"/>
    <property type="match status" value="1"/>
</dbReference>
<dbReference type="AlphaFoldDB" id="U2DWZ5"/>
<comment type="caution">
    <text evidence="2">The sequence shown here is derived from an EMBL/GenBank/DDBJ whole genome shotgun (WGS) entry which is preliminary data.</text>
</comment>
<dbReference type="EMBL" id="AFNU02000003">
    <property type="protein sequence ID" value="ERJ12817.1"/>
    <property type="molecule type" value="Genomic_DNA"/>
</dbReference>
<dbReference type="eggNOG" id="ENOG50315MJ">
    <property type="taxonomic scope" value="Bacteria"/>
</dbReference>
<name>U2DWZ5_9MOLU</name>
<keyword evidence="3" id="KW-1185">Reference proteome</keyword>
<dbReference type="PANTHER" id="PTHR38450">
    <property type="entry name" value="STAGE V SPORULATION PROTEIN AC-RELATED"/>
    <property type="match status" value="1"/>
</dbReference>
<dbReference type="Pfam" id="PF03862">
    <property type="entry name" value="SpoVAC_SpoVAEB"/>
    <property type="match status" value="1"/>
</dbReference>
<dbReference type="PANTHER" id="PTHR38450:SF2">
    <property type="entry name" value="STAGE V SPORULATION PROTEIN AEB"/>
    <property type="match status" value="1"/>
</dbReference>
<feature type="transmembrane region" description="Helical" evidence="1">
    <location>
        <begin position="91"/>
        <end position="117"/>
    </location>
</feature>
<evidence type="ECO:0000313" key="3">
    <source>
        <dbReference type="Proteomes" id="UP000005707"/>
    </source>
</evidence>
<accession>U2DWZ5</accession>
<dbReference type="InterPro" id="IPR005562">
    <property type="entry name" value="SpoVA"/>
</dbReference>
<dbReference type="STRING" id="1033810.HLPCO_001157"/>
<keyword evidence="1" id="KW-0812">Transmembrane</keyword>